<dbReference type="Proteomes" id="UP000593758">
    <property type="component" value="Chromosome"/>
</dbReference>
<dbReference type="RefSeq" id="WP_193496845.1">
    <property type="nucleotide sequence ID" value="NZ_CP063169.1"/>
</dbReference>
<feature type="domain" description="Impact N-terminal" evidence="2">
    <location>
        <begin position="21"/>
        <end position="126"/>
    </location>
</feature>
<dbReference type="Gene3D" id="3.30.230.30">
    <property type="entry name" value="Impact, N-terminal domain"/>
    <property type="match status" value="1"/>
</dbReference>
<dbReference type="SUPFAM" id="SSF54980">
    <property type="entry name" value="EF-G C-terminal domain-like"/>
    <property type="match status" value="1"/>
</dbReference>
<organism evidence="4 5">
    <name type="scientific">Ruania alkalisoli</name>
    <dbReference type="NCBI Taxonomy" id="2779775"/>
    <lineage>
        <taxon>Bacteria</taxon>
        <taxon>Bacillati</taxon>
        <taxon>Actinomycetota</taxon>
        <taxon>Actinomycetes</taxon>
        <taxon>Micrococcales</taxon>
        <taxon>Ruaniaceae</taxon>
        <taxon>Ruania</taxon>
    </lineage>
</organism>
<dbReference type="GO" id="GO:0006446">
    <property type="term" value="P:regulation of translational initiation"/>
    <property type="evidence" value="ECO:0007669"/>
    <property type="project" value="TreeGrafter"/>
</dbReference>
<dbReference type="InterPro" id="IPR001498">
    <property type="entry name" value="Impact_N"/>
</dbReference>
<reference evidence="4 5" key="1">
    <citation type="submission" date="2020-10" db="EMBL/GenBank/DDBJ databases">
        <title>Haloactinobacterium sp. RN3S43, a bacterium isolated from saline soil.</title>
        <authorList>
            <person name="Sun J.-Q."/>
        </authorList>
    </citation>
    <scope>NUCLEOTIDE SEQUENCE [LARGE SCALE GENOMIC DNA]</scope>
    <source>
        <strain evidence="4 5">RN3S43</strain>
    </source>
</reference>
<accession>A0A7M1SRP7</accession>
<evidence type="ECO:0000259" key="2">
    <source>
        <dbReference type="Pfam" id="PF01205"/>
    </source>
</evidence>
<keyword evidence="5" id="KW-1185">Reference proteome</keyword>
<dbReference type="SUPFAM" id="SSF54211">
    <property type="entry name" value="Ribosomal protein S5 domain 2-like"/>
    <property type="match status" value="1"/>
</dbReference>
<dbReference type="KEGG" id="halt:IM660_16250"/>
<evidence type="ECO:0000256" key="1">
    <source>
        <dbReference type="ARBA" id="ARBA00007665"/>
    </source>
</evidence>
<dbReference type="AlphaFoldDB" id="A0A7M1SRP7"/>
<sequence length="220" mass="23045">MSPLTLRGGPGTHVEAEIEEKRSRFLCRLVRVTQEDEARAAVESARKEHHSARHHCSAFVLGAGQDQIRRSHDDGEPSGTAGAPMLEVLTGHGLVDCVAVVTRYFGGVLLGAGGLVRAYSGAVTAAVDQASGRGGLVQRIRRELASVDLPHADAGRVEADLRGHGVLVLGTEYGTLARLQLACAPDGVGHLRDRLATATGGSAELILHGQEWVDAELGAG</sequence>
<dbReference type="InterPro" id="IPR015269">
    <property type="entry name" value="UPF0029_Impact_C"/>
</dbReference>
<dbReference type="Pfam" id="PF09186">
    <property type="entry name" value="DUF1949"/>
    <property type="match status" value="1"/>
</dbReference>
<evidence type="ECO:0000259" key="3">
    <source>
        <dbReference type="Pfam" id="PF09186"/>
    </source>
</evidence>
<dbReference type="Pfam" id="PF01205">
    <property type="entry name" value="Impact_N"/>
    <property type="match status" value="1"/>
</dbReference>
<dbReference type="PROSITE" id="PS00910">
    <property type="entry name" value="UPF0029"/>
    <property type="match status" value="1"/>
</dbReference>
<dbReference type="InterPro" id="IPR020568">
    <property type="entry name" value="Ribosomal_Su5_D2-typ_SF"/>
</dbReference>
<comment type="similarity">
    <text evidence="1">Belongs to the IMPACT family.</text>
</comment>
<dbReference type="InterPro" id="IPR036956">
    <property type="entry name" value="Impact_N_sf"/>
</dbReference>
<dbReference type="PANTHER" id="PTHR16301">
    <property type="entry name" value="IMPACT-RELATED"/>
    <property type="match status" value="1"/>
</dbReference>
<protein>
    <submittedName>
        <fullName evidence="4">YigZ family protein</fullName>
    </submittedName>
</protein>
<evidence type="ECO:0000313" key="4">
    <source>
        <dbReference type="EMBL" id="QOR70155.1"/>
    </source>
</evidence>
<dbReference type="InterPro" id="IPR035647">
    <property type="entry name" value="EFG_III/V"/>
</dbReference>
<evidence type="ECO:0000313" key="5">
    <source>
        <dbReference type="Proteomes" id="UP000593758"/>
    </source>
</evidence>
<name>A0A7M1SRP7_9MICO</name>
<dbReference type="InterPro" id="IPR020569">
    <property type="entry name" value="UPF0029_Impact_CS"/>
</dbReference>
<gene>
    <name evidence="4" type="ORF">IM660_16250</name>
</gene>
<dbReference type="EMBL" id="CP063169">
    <property type="protein sequence ID" value="QOR70155.1"/>
    <property type="molecule type" value="Genomic_DNA"/>
</dbReference>
<dbReference type="InterPro" id="IPR023582">
    <property type="entry name" value="Impact"/>
</dbReference>
<feature type="domain" description="UPF0029" evidence="3">
    <location>
        <begin position="148"/>
        <end position="201"/>
    </location>
</feature>
<proteinExistence type="inferred from homology"/>
<dbReference type="GO" id="GO:0005737">
    <property type="term" value="C:cytoplasm"/>
    <property type="evidence" value="ECO:0007669"/>
    <property type="project" value="TreeGrafter"/>
</dbReference>
<dbReference type="PANTHER" id="PTHR16301:SF20">
    <property type="entry name" value="IMPACT FAMILY MEMBER YIGZ"/>
    <property type="match status" value="1"/>
</dbReference>